<comment type="caution">
    <text evidence="2">The sequence shown here is derived from an EMBL/GenBank/DDBJ whole genome shotgun (WGS) entry which is preliminary data.</text>
</comment>
<dbReference type="Pfam" id="PF12571">
    <property type="entry name" value="Phage_tail_fib"/>
    <property type="match status" value="1"/>
</dbReference>
<dbReference type="InterPro" id="IPR022225">
    <property type="entry name" value="Phage_tail_fibre_N"/>
</dbReference>
<reference evidence="3" key="1">
    <citation type="journal article" date="2019" name="Int. J. Syst. Evol. Microbiol.">
        <title>The Global Catalogue of Microorganisms (GCM) 10K type strain sequencing project: providing services to taxonomists for standard genome sequencing and annotation.</title>
        <authorList>
            <consortium name="The Broad Institute Genomics Platform"/>
            <consortium name="The Broad Institute Genome Sequencing Center for Infectious Disease"/>
            <person name="Wu L."/>
            <person name="Ma J."/>
        </authorList>
    </citation>
    <scope>NUCLEOTIDE SEQUENCE [LARGE SCALE GENOMIC DNA]</scope>
    <source>
        <strain evidence="3">KCTC 52141</strain>
    </source>
</reference>
<evidence type="ECO:0000313" key="2">
    <source>
        <dbReference type="EMBL" id="MFC3155251.1"/>
    </source>
</evidence>
<gene>
    <name evidence="2" type="ORF">ACFOEB_08565</name>
</gene>
<dbReference type="Proteomes" id="UP001595548">
    <property type="component" value="Unassembled WGS sequence"/>
</dbReference>
<dbReference type="RefSeq" id="WP_382415852.1">
    <property type="nucleotide sequence ID" value="NZ_AP031500.1"/>
</dbReference>
<keyword evidence="3" id="KW-1185">Reference proteome</keyword>
<protein>
    <submittedName>
        <fullName evidence="2">Phage tail protein</fullName>
    </submittedName>
</protein>
<organism evidence="2 3">
    <name type="scientific">Gilvimarinus japonicus</name>
    <dbReference type="NCBI Taxonomy" id="1796469"/>
    <lineage>
        <taxon>Bacteria</taxon>
        <taxon>Pseudomonadati</taxon>
        <taxon>Pseudomonadota</taxon>
        <taxon>Gammaproteobacteria</taxon>
        <taxon>Cellvibrionales</taxon>
        <taxon>Cellvibrionaceae</taxon>
        <taxon>Gilvimarinus</taxon>
    </lineage>
</organism>
<feature type="domain" description="Phage tail fibre protein N-terminal" evidence="1">
    <location>
        <begin position="3"/>
        <end position="152"/>
    </location>
</feature>
<name>A0ABV7HR16_9GAMM</name>
<evidence type="ECO:0000259" key="1">
    <source>
        <dbReference type="Pfam" id="PF12571"/>
    </source>
</evidence>
<evidence type="ECO:0000313" key="3">
    <source>
        <dbReference type="Proteomes" id="UP001595548"/>
    </source>
</evidence>
<dbReference type="EMBL" id="JBHRTL010000006">
    <property type="protein sequence ID" value="MFC3155251.1"/>
    <property type="molecule type" value="Genomic_DNA"/>
</dbReference>
<sequence length="257" mass="28384">MQAITLNGESLIAQAKANNTALSLDRFVLAYIPGLDHTQAVNRSQGLPAAQYIVHEAPIHAAGYIVHNKVVYSLVLDTTIGDFEFNWLGLVYSDDSVFFVSELFPVSKTKTVGNIQGDSLTRNVILQFNDAQNTMGITVPAEAWQTDFSQTFQRVWKWAPDGYTAVNCDHLIPDNLAGPMELKLPPNPDGKTVVTLGVSEADYSVAPVYVRRNGKTIMGQDQDVVDNGGQYQHQYRYSTHLNTWIISRTGVKGQLPL</sequence>
<proteinExistence type="predicted"/>
<accession>A0ABV7HR16</accession>